<dbReference type="RefSeq" id="WP_068665337.1">
    <property type="nucleotide sequence ID" value="NZ_LYPB01000070.1"/>
</dbReference>
<dbReference type="PANTHER" id="PTHR47197:SF3">
    <property type="entry name" value="DIHYDRO-HEME D1 DEHYDROGENASE"/>
    <property type="match status" value="1"/>
</dbReference>
<dbReference type="InterPro" id="IPR011048">
    <property type="entry name" value="Haem_d1_sf"/>
</dbReference>
<evidence type="ECO:0000313" key="2">
    <source>
        <dbReference type="Proteomes" id="UP000078454"/>
    </source>
</evidence>
<protein>
    <recommendedName>
        <fullName evidence="3">YncE family protein</fullName>
    </recommendedName>
</protein>
<organism evidence="1 2">
    <name type="scientific">Paenibacillus oryzisoli</name>
    <dbReference type="NCBI Taxonomy" id="1850517"/>
    <lineage>
        <taxon>Bacteria</taxon>
        <taxon>Bacillati</taxon>
        <taxon>Bacillota</taxon>
        <taxon>Bacilli</taxon>
        <taxon>Bacillales</taxon>
        <taxon>Paenibacillaceae</taxon>
        <taxon>Paenibacillus</taxon>
    </lineage>
</organism>
<comment type="caution">
    <text evidence="1">The sequence shown here is derived from an EMBL/GenBank/DDBJ whole genome shotgun (WGS) entry which is preliminary data.</text>
</comment>
<proteinExistence type="predicted"/>
<dbReference type="InterPro" id="IPR011964">
    <property type="entry name" value="YVTN_b-propeller_repeat"/>
</dbReference>
<evidence type="ECO:0008006" key="3">
    <source>
        <dbReference type="Google" id="ProtNLM"/>
    </source>
</evidence>
<dbReference type="InterPro" id="IPR051200">
    <property type="entry name" value="Host-pathogen_enzymatic-act"/>
</dbReference>
<evidence type="ECO:0000313" key="1">
    <source>
        <dbReference type="EMBL" id="OAS17741.1"/>
    </source>
</evidence>
<dbReference type="Proteomes" id="UP000078454">
    <property type="component" value="Unassembled WGS sequence"/>
</dbReference>
<dbReference type="PANTHER" id="PTHR47197">
    <property type="entry name" value="PROTEIN NIRF"/>
    <property type="match status" value="1"/>
</dbReference>
<gene>
    <name evidence="1" type="ORF">A8708_14720</name>
</gene>
<dbReference type="InterPro" id="IPR015943">
    <property type="entry name" value="WD40/YVTN_repeat-like_dom_sf"/>
</dbReference>
<accession>A0A198A9J3</accession>
<dbReference type="EMBL" id="LYPB01000070">
    <property type="protein sequence ID" value="OAS17741.1"/>
    <property type="molecule type" value="Genomic_DNA"/>
</dbReference>
<sequence length="358" mass="39468">MIIRKAVRVSKPSISSTKPRLIATIPVKSPAVHFAINPLTNRLYFIQGDNRLGVLDTVTNKVITTITIGKLPYNMAINTRTNRIYVSNFYDGTVSVINGRTNRVISTIKVGERSDNLAVNTRTNLIYVSTISLRSRNANLVVLNGATNNVHRTIPFQGRPSQIVVNAVTNRIYVTNTTTDTLAVIRGDTNKIIATRKVGRNPVITPVIDRKTNQLYVANNLSRYSSVVNLRTLRVRKVQLGRRQRDITLNPLTCRVYISSAQISVKGRIFVVSSRTNKVIGSLTVPAFTDVLINPRTNHLFVSKSTETGAVPLIVYHGSSLKPLKKLKVSAGSGSLLLNPLTNRIYVGGEKTISVIQD</sequence>
<dbReference type="Gene3D" id="2.130.10.10">
    <property type="entry name" value="YVTN repeat-like/Quinoprotein amine dehydrogenase"/>
    <property type="match status" value="3"/>
</dbReference>
<name>A0A198A9J3_9BACL</name>
<reference evidence="1 2" key="1">
    <citation type="submission" date="2016-05" db="EMBL/GenBank/DDBJ databases">
        <title>Paenibacillus sp. 1ZS3-15 nov., isolated from the rhizosphere soil.</title>
        <authorList>
            <person name="Zhang X.X."/>
            <person name="Zhang J."/>
        </authorList>
    </citation>
    <scope>NUCLEOTIDE SEQUENCE [LARGE SCALE GENOMIC DNA]</scope>
    <source>
        <strain evidence="1 2">1ZS3-15</strain>
    </source>
</reference>
<dbReference type="STRING" id="1850517.A8708_14720"/>
<dbReference type="AlphaFoldDB" id="A0A198A9J3"/>
<keyword evidence="2" id="KW-1185">Reference proteome</keyword>
<dbReference type="SUPFAM" id="SSF51004">
    <property type="entry name" value="C-terminal (heme d1) domain of cytochrome cd1-nitrite reductase"/>
    <property type="match status" value="1"/>
</dbReference>
<dbReference type="NCBIfam" id="TIGR02276">
    <property type="entry name" value="beta_rpt_yvtn"/>
    <property type="match status" value="2"/>
</dbReference>